<comment type="caution">
    <text evidence="1">The sequence shown here is derived from an EMBL/GenBank/DDBJ whole genome shotgun (WGS) entry which is preliminary data.</text>
</comment>
<sequence>MMSSLAGTPTENTAVTPGAWIAGNSHLISMLLALENSEVASRTSSAKGGEEKRWTVDGTTLSFVRLGSGKIEPYVFSRVADGRVAPIDQNYRSQFHRLSGAPHVSPERLWGFCNINNNSRIFRKPMWQEYAPSHLAHPGASPLSYDVVRAIVERDHHGVRVFFEQLKQVGVEFFAISAPAPRRDHPAARTEYGRDLALYIDALARELWHEWLDERGIAVIEPPAQTIDDDGFLREDLHHVRATQPPDFTHGNAAYGRMVIAEITQHVNAARKAV</sequence>
<evidence type="ECO:0008006" key="3">
    <source>
        <dbReference type="Google" id="ProtNLM"/>
    </source>
</evidence>
<proteinExistence type="predicted"/>
<dbReference type="Proteomes" id="UP001500843">
    <property type="component" value="Unassembled WGS sequence"/>
</dbReference>
<name>A0ABP8WP98_9MICO</name>
<accession>A0ABP8WP98</accession>
<evidence type="ECO:0000313" key="2">
    <source>
        <dbReference type="Proteomes" id="UP001500843"/>
    </source>
</evidence>
<reference evidence="2" key="1">
    <citation type="journal article" date="2019" name="Int. J. Syst. Evol. Microbiol.">
        <title>The Global Catalogue of Microorganisms (GCM) 10K type strain sequencing project: providing services to taxonomists for standard genome sequencing and annotation.</title>
        <authorList>
            <consortium name="The Broad Institute Genomics Platform"/>
            <consortium name="The Broad Institute Genome Sequencing Center for Infectious Disease"/>
            <person name="Wu L."/>
            <person name="Ma J."/>
        </authorList>
    </citation>
    <scope>NUCLEOTIDE SEQUENCE [LARGE SCALE GENOMIC DNA]</scope>
    <source>
        <strain evidence="2">JCM 17975</strain>
    </source>
</reference>
<dbReference type="EMBL" id="BAABHM010000006">
    <property type="protein sequence ID" value="GAA4692285.1"/>
    <property type="molecule type" value="Genomic_DNA"/>
</dbReference>
<protein>
    <recommendedName>
        <fullName evidence="3">GDSL-like lipase/acylhydrolase family protein</fullName>
    </recommendedName>
</protein>
<evidence type="ECO:0000313" key="1">
    <source>
        <dbReference type="EMBL" id="GAA4692285.1"/>
    </source>
</evidence>
<gene>
    <name evidence="1" type="ORF">GCM10023198_09120</name>
</gene>
<organism evidence="1 2">
    <name type="scientific">Promicromonospora umidemergens</name>
    <dbReference type="NCBI Taxonomy" id="629679"/>
    <lineage>
        <taxon>Bacteria</taxon>
        <taxon>Bacillati</taxon>
        <taxon>Actinomycetota</taxon>
        <taxon>Actinomycetes</taxon>
        <taxon>Micrococcales</taxon>
        <taxon>Promicromonosporaceae</taxon>
        <taxon>Promicromonospora</taxon>
    </lineage>
</organism>
<keyword evidence="2" id="KW-1185">Reference proteome</keyword>